<proteinExistence type="predicted"/>
<dbReference type="EMBL" id="CAJVPS010002625">
    <property type="protein sequence ID" value="CAG8572878.1"/>
    <property type="molecule type" value="Genomic_DNA"/>
</dbReference>
<sequence>MRIPTVVRQHLPAFRCLEAVCWAVLRLTCLRPVSQSAVFQDAFTIPTVVRQHLPAFRCLEAMFESTIIKYLDTVKSKDWSILGILEFSRSNSKLSIATINDFKEDLHAILCSYKDKCNVHVLAKNKVAKILSKFDSSFFTAEVKQFIKDLEYHEEARINVTSTYTATVLRDQQESQILIDQLRETSSEKEKERQKISRPLDAEEDDDHSYKRQCKDEGLSDLIEVLDDEELFVEWEFDAPKPSWLDKIAHERDSLIYNAFNCNDKMTQYESSLNPIWWRIIDISDPEIGTLMSENELSELIAKFSSLLEDWTTLEPKAESCLQSLEKLDNDQLRTIGEIIRPKGTHGAILELQKLLENIKEQKAPESDNLFENEKDNETDQHKEIPPLTPDDWITQRPNTERDIDVFIKRHIFSCFDTILDSHFGEMVSRSSRNRRAEAINASTNAEGYHLDWMFTRHDLGRELCWGREFSLCERTGSKIENTPKIFSNSLKVQKTLRDMHQTLIKTIFAEGGGTLSKPVLEASTKLLMPGFLSSYFFMRAILIIYIGGGFYASVNLSEFYIPIKYQELEFLIKMSRIMLQIKKLLSISISRFKQMKTRAEKEKFALGKVTMPTRQSEYRSFQKPRVPKDCPETDLILE</sequence>
<protein>
    <submittedName>
        <fullName evidence="3">9845_t:CDS:1</fullName>
    </submittedName>
</protein>
<dbReference type="OrthoDB" id="2443690at2759"/>
<comment type="caution">
    <text evidence="3">The sequence shown here is derived from an EMBL/GenBank/DDBJ whole genome shotgun (WGS) entry which is preliminary data.</text>
</comment>
<feature type="compositionally biased region" description="Basic and acidic residues" evidence="1">
    <location>
        <begin position="375"/>
        <end position="385"/>
    </location>
</feature>
<gene>
    <name evidence="3" type="ORF">ALEPTO_LOCUS6896</name>
</gene>
<dbReference type="AlphaFoldDB" id="A0A9N9BPM7"/>
<keyword evidence="2" id="KW-1133">Transmembrane helix</keyword>
<keyword evidence="4" id="KW-1185">Reference proteome</keyword>
<name>A0A9N9BPM7_9GLOM</name>
<accession>A0A9N9BPM7</accession>
<evidence type="ECO:0000256" key="2">
    <source>
        <dbReference type="SAM" id="Phobius"/>
    </source>
</evidence>
<evidence type="ECO:0000256" key="1">
    <source>
        <dbReference type="SAM" id="MobiDB-lite"/>
    </source>
</evidence>
<dbReference type="Proteomes" id="UP000789508">
    <property type="component" value="Unassembled WGS sequence"/>
</dbReference>
<feature type="compositionally biased region" description="Basic and acidic residues" evidence="1">
    <location>
        <begin position="183"/>
        <end position="201"/>
    </location>
</feature>
<evidence type="ECO:0000313" key="4">
    <source>
        <dbReference type="Proteomes" id="UP000789508"/>
    </source>
</evidence>
<feature type="region of interest" description="Disordered" evidence="1">
    <location>
        <begin position="375"/>
        <end position="396"/>
    </location>
</feature>
<feature type="transmembrane region" description="Helical" evidence="2">
    <location>
        <begin position="536"/>
        <end position="555"/>
    </location>
</feature>
<keyword evidence="2" id="KW-0812">Transmembrane</keyword>
<evidence type="ECO:0000313" key="3">
    <source>
        <dbReference type="EMBL" id="CAG8572878.1"/>
    </source>
</evidence>
<keyword evidence="2" id="KW-0472">Membrane</keyword>
<organism evidence="3 4">
    <name type="scientific">Ambispora leptoticha</name>
    <dbReference type="NCBI Taxonomy" id="144679"/>
    <lineage>
        <taxon>Eukaryota</taxon>
        <taxon>Fungi</taxon>
        <taxon>Fungi incertae sedis</taxon>
        <taxon>Mucoromycota</taxon>
        <taxon>Glomeromycotina</taxon>
        <taxon>Glomeromycetes</taxon>
        <taxon>Archaeosporales</taxon>
        <taxon>Ambisporaceae</taxon>
        <taxon>Ambispora</taxon>
    </lineage>
</organism>
<feature type="region of interest" description="Disordered" evidence="1">
    <location>
        <begin position="183"/>
        <end position="211"/>
    </location>
</feature>
<reference evidence="3" key="1">
    <citation type="submission" date="2021-06" db="EMBL/GenBank/DDBJ databases">
        <authorList>
            <person name="Kallberg Y."/>
            <person name="Tangrot J."/>
            <person name="Rosling A."/>
        </authorList>
    </citation>
    <scope>NUCLEOTIDE SEQUENCE</scope>
    <source>
        <strain evidence="3">FL130A</strain>
    </source>
</reference>